<gene>
    <name evidence="2" type="ORF">BXYJ_LOCUS12341</name>
</gene>
<dbReference type="AlphaFoldDB" id="A0A1I7RNX6"/>
<sequence length="82" mass="8658">MGGKVAPERGDVECECSKVRKSNEVAQRKALRASPRQIHTRRGRISLSGGGGGAAPGPPAGQEIHLVPRFFGRTSLGPAFHI</sequence>
<dbReference type="Proteomes" id="UP000095284">
    <property type="component" value="Unplaced"/>
</dbReference>
<dbReference type="WBParaSite" id="BXY_0241500.1">
    <property type="protein sequence ID" value="BXY_0241500.1"/>
    <property type="gene ID" value="BXY_0241500"/>
</dbReference>
<name>A0A1I7RNX6_BURXY</name>
<evidence type="ECO:0000313" key="4">
    <source>
        <dbReference type="Proteomes" id="UP000659654"/>
    </source>
</evidence>
<reference evidence="5" key="1">
    <citation type="submission" date="2016-11" db="UniProtKB">
        <authorList>
            <consortium name="WormBaseParasite"/>
        </authorList>
    </citation>
    <scope>IDENTIFICATION</scope>
</reference>
<dbReference type="Proteomes" id="UP000582659">
    <property type="component" value="Unassembled WGS sequence"/>
</dbReference>
<evidence type="ECO:0000256" key="1">
    <source>
        <dbReference type="SAM" id="MobiDB-lite"/>
    </source>
</evidence>
<feature type="region of interest" description="Disordered" evidence="1">
    <location>
        <begin position="27"/>
        <end position="63"/>
    </location>
</feature>
<evidence type="ECO:0000313" key="5">
    <source>
        <dbReference type="WBParaSite" id="BXY_0241500.1"/>
    </source>
</evidence>
<evidence type="ECO:0000313" key="3">
    <source>
        <dbReference type="Proteomes" id="UP000095284"/>
    </source>
</evidence>
<reference evidence="2" key="2">
    <citation type="submission" date="2020-09" db="EMBL/GenBank/DDBJ databases">
        <authorList>
            <person name="Kikuchi T."/>
        </authorList>
    </citation>
    <scope>NUCLEOTIDE SEQUENCE</scope>
    <source>
        <strain evidence="2">Ka4C1</strain>
    </source>
</reference>
<accession>A0A1I7RNX6</accession>
<evidence type="ECO:0000313" key="2">
    <source>
        <dbReference type="EMBL" id="CAD5232250.1"/>
    </source>
</evidence>
<dbReference type="Proteomes" id="UP000659654">
    <property type="component" value="Unassembled WGS sequence"/>
</dbReference>
<dbReference type="EMBL" id="CAJFDI010000005">
    <property type="protein sequence ID" value="CAD5232250.1"/>
    <property type="molecule type" value="Genomic_DNA"/>
</dbReference>
<proteinExistence type="predicted"/>
<organism evidence="3 5">
    <name type="scientific">Bursaphelenchus xylophilus</name>
    <name type="common">Pinewood nematode worm</name>
    <name type="synonym">Aphelenchoides xylophilus</name>
    <dbReference type="NCBI Taxonomy" id="6326"/>
    <lineage>
        <taxon>Eukaryota</taxon>
        <taxon>Metazoa</taxon>
        <taxon>Ecdysozoa</taxon>
        <taxon>Nematoda</taxon>
        <taxon>Chromadorea</taxon>
        <taxon>Rhabditida</taxon>
        <taxon>Tylenchina</taxon>
        <taxon>Tylenchomorpha</taxon>
        <taxon>Aphelenchoidea</taxon>
        <taxon>Aphelenchoididae</taxon>
        <taxon>Bursaphelenchus</taxon>
    </lineage>
</organism>
<keyword evidence="4" id="KW-1185">Reference proteome</keyword>
<dbReference type="EMBL" id="CAJFCV020000005">
    <property type="protein sequence ID" value="CAG9124366.1"/>
    <property type="molecule type" value="Genomic_DNA"/>
</dbReference>
<protein>
    <submittedName>
        <fullName evidence="2">(pine wood nematode) hypothetical protein</fullName>
    </submittedName>
</protein>